<protein>
    <submittedName>
        <fullName evidence="1">Uncharacterized protein</fullName>
    </submittedName>
</protein>
<organism evidence="1 2">
    <name type="scientific">Cupriavidus plantarum</name>
    <dbReference type="NCBI Taxonomy" id="942865"/>
    <lineage>
        <taxon>Bacteria</taxon>
        <taxon>Pseudomonadati</taxon>
        <taxon>Pseudomonadota</taxon>
        <taxon>Betaproteobacteria</taxon>
        <taxon>Burkholderiales</taxon>
        <taxon>Burkholderiaceae</taxon>
        <taxon>Cupriavidus</taxon>
    </lineage>
</organism>
<dbReference type="EMBL" id="QGGT01000001">
    <property type="protein sequence ID" value="PWK36421.1"/>
    <property type="molecule type" value="Genomic_DNA"/>
</dbReference>
<gene>
    <name evidence="1" type="ORF">C7419_101275</name>
</gene>
<dbReference type="Proteomes" id="UP000245754">
    <property type="component" value="Unassembled WGS sequence"/>
</dbReference>
<evidence type="ECO:0000313" key="1">
    <source>
        <dbReference type="EMBL" id="PWK36421.1"/>
    </source>
</evidence>
<name>A0A316EVR0_9BURK</name>
<keyword evidence="2" id="KW-1185">Reference proteome</keyword>
<proteinExistence type="predicted"/>
<accession>A0A316EVR0</accession>
<evidence type="ECO:0000313" key="2">
    <source>
        <dbReference type="Proteomes" id="UP000245754"/>
    </source>
</evidence>
<reference evidence="1 2" key="1">
    <citation type="submission" date="2018-05" db="EMBL/GenBank/DDBJ databases">
        <title>Genomic Encyclopedia of Type Strains, Phase IV (KMG-V): Genome sequencing to study the core and pangenomes of soil and plant-associated prokaryotes.</title>
        <authorList>
            <person name="Whitman W."/>
        </authorList>
    </citation>
    <scope>NUCLEOTIDE SEQUENCE [LARGE SCALE GENOMIC DNA]</scope>
    <source>
        <strain evidence="1 2">SLV-132</strain>
    </source>
</reference>
<comment type="caution">
    <text evidence="1">The sequence shown here is derived from an EMBL/GenBank/DDBJ whole genome shotgun (WGS) entry which is preliminary data.</text>
</comment>
<dbReference type="AlphaFoldDB" id="A0A316EVR0"/>
<sequence length="224" mass="26058">MKNPYVERIRRRMREFHRHNPWRLDNGLYIPHAYPPESERAALSWWDDVGFVLNGRRVLVFWRHPRCVYRDAIEAKAMADVPEPSTPDVFDACFHEGSASTKQWRKLGRSRKKVVSTTLQAPTEEWRAYFDAVRKRERELEDSGIDFDVTPSARIGWCSTATMIDLIAPLEVRSETDVRALAAFAKRLVKRETILAEEWPGYHYGRAVWLAESDARAVIEQTLA</sequence>